<protein>
    <submittedName>
        <fullName evidence="2">DHC_N2 domain-containing protein</fullName>
    </submittedName>
</protein>
<evidence type="ECO:0000313" key="1">
    <source>
        <dbReference type="Proteomes" id="UP000095286"/>
    </source>
</evidence>
<organism evidence="1 2">
    <name type="scientific">Rhabditophanes sp. KR3021</name>
    <dbReference type="NCBI Taxonomy" id="114890"/>
    <lineage>
        <taxon>Eukaryota</taxon>
        <taxon>Metazoa</taxon>
        <taxon>Ecdysozoa</taxon>
        <taxon>Nematoda</taxon>
        <taxon>Chromadorea</taxon>
        <taxon>Rhabditida</taxon>
        <taxon>Tylenchina</taxon>
        <taxon>Panagrolaimomorpha</taxon>
        <taxon>Strongyloidoidea</taxon>
        <taxon>Alloionematidae</taxon>
        <taxon>Rhabditophanes</taxon>
    </lineage>
</organism>
<evidence type="ECO:0000313" key="2">
    <source>
        <dbReference type="WBParaSite" id="RSKR_0000327000.1"/>
    </source>
</evidence>
<proteinExistence type="predicted"/>
<reference evidence="2" key="1">
    <citation type="submission" date="2016-11" db="UniProtKB">
        <authorList>
            <consortium name="WormBaseParasite"/>
        </authorList>
    </citation>
    <scope>IDENTIFICATION</scope>
    <source>
        <strain evidence="2">KR3021</strain>
    </source>
</reference>
<name>A0AC35TRE2_9BILA</name>
<sequence length="212" mass="24386">MDEVGLRRELDQYNECIDLFAEVEKNEEKIEAAHFTLRNYFTFVGQKGVTVFEWCRVKNVFIWEICSTYEKLLGRTAGLVTGSGDESDLAKLYIRQLRELKERFFGFEEAPFTIQRISELLSVPGNFKSVVPFLNAMEKLINVNGIQTPLGDRLTGIELQVFDDDNLMEPKPFLFLQVDECDMDVDSKKHLASNGDLDQIIPTMMPKEEAEK</sequence>
<dbReference type="Proteomes" id="UP000095286">
    <property type="component" value="Unplaced"/>
</dbReference>
<dbReference type="WBParaSite" id="RSKR_0000327000.1">
    <property type="protein sequence ID" value="RSKR_0000327000.1"/>
    <property type="gene ID" value="RSKR_0000327000"/>
</dbReference>
<accession>A0AC35TRE2</accession>